<sequence>MRTGRYRMNVFLIVCLLVSLFPTFGTGALAADAGSGSVTDDVYAVSLDGSRKLKLNHVNVNVDAAPQKKDYVALFTSGTSVTNVSGNNNAVFVKTTNAAIQVDAQGNVLKMVGPQGGINPSNNKPYSWDPDQNVTIPPGGFVLLASDDNWLDKNFRKALYNTFQAGDTIALERGGVRVTAADFLPDPAQPTLQLSTASGTTVTTATYTIQGKVLNYVSGTGLAVKVGDADASVQPDGSFSQPVTLTAGANTIPVKLLRNADVLQSESVVITYHVGDLIEIEAPPEDITIVVEGPKKPINYIDKDVTGIPNIIALFTTEYASKITIPATNVAIQVDASGKVMKMINKANGTSPPSWVGGELDIPQGGYVVMAQDNSYATLDFKKYLATKFNVGDVVKLRKNGNVVPVSELMTGLGAIPRLQLDGLTMYTTPSTTATIAGKVTNPDGAVLQIGGTTVAIGANGTFSHQAALTAGPNYIDVTVSKGGTQHDKKSVIVYSRPSLPAEKQVILWVDQASNAKKFQSSQAVLDFLTKAKNAGVTDVAFDVKGVEGFVSYKKNDLTHRPYVSEMTAVDRQGSNPDLDLLELFLTHSHALGLKVHAAFNVFAEGSIAVKDFAIIDQHLDWEERVYRVDDGGEIKRLRESAYGQRGLSGAANGAAVLFVNPANDEVRDFQLKTFEEVLKNYDVDGIILDRGRYDNETADFSDVTKQKFEAFLQQRGKQLNAWPQDIFRYEDGRRVDGPLIQDWWEFRSGTIESFVKETRQLVDRYTASKGRKIETSAYVGAWFESYYLNGVHWGSKNFRYDSRLNFPTNSIYTDGYYQTGYIDHMDFLMVGTYYSTPQEIQRYITLDSIVTNGEVPLYAGMALADLQSPELQRTIFQTALGSSNGLMLFDASLANWPIIKASIDNETYVKDYQIGMSKPGSPSSFIEGDFYNVSRNLGDLNVYNDEYGTSTGGNRFGVEVVADATGKVVKMANKSQAINWNWSAPQDNNSAIPPGGMVISALDLNGVRTKRQLIANSYNIGDDIRAAALSGFLNYDGKTVSTPNPELRGNVKVLGAGTTVNVTLNGTAAAVAPNGDFAGRVNLQQGVNTVTFAVYVDNMKTNEKSIQLTYTPESSSDDSSTTPPPSSGPVVTTPNQPAPTTPAESGVVIPATPVQTTDDSGKPAMKVTLDADALNKAISSLRQQGSTSKQLIVEVSDTQPVAIVSLPAQSLNQAADSVDGAVLTVRSGGVTYHLPADLLDIDAIASELGVQAGDMQVLITLEKITGTEADAIADAVEKQGGEVIGDVYDFSLRVQAGGKTRTIDDFGSRYAERSLTLSGNVSGSATAVVIDPATGEMTFVPARFIQANGKTTVIIKRTGNSLYTVVSYSKTFDDMKGHWAQADIERLASKLLVKGVTDTAFAPDQSITRAEFAALLVRALGLTPQDGSSSFGDVRASDWFASAAATASKAGLIEGYEDGTFRPNQAISREELAVLAARAFDFVDGRAASGSPSALQAFADAGKISGWARDAAALAVSEGILNGVDDSVFAPQDHTSRAQAAVMLKRLATKLGLMN</sequence>
<feature type="signal peptide" evidence="3">
    <location>
        <begin position="1"/>
        <end position="30"/>
    </location>
</feature>
<dbReference type="OrthoDB" id="9760892at2"/>
<keyword evidence="1 3" id="KW-0732">Signal</keyword>
<name>A0A2V5K184_9BACL</name>
<dbReference type="PROSITE" id="PS51272">
    <property type="entry name" value="SLH"/>
    <property type="match status" value="3"/>
</dbReference>
<keyword evidence="6" id="KW-1185">Reference proteome</keyword>
<feature type="region of interest" description="Disordered" evidence="2">
    <location>
        <begin position="1110"/>
        <end position="1164"/>
    </location>
</feature>
<evidence type="ECO:0000256" key="3">
    <source>
        <dbReference type="SAM" id="SignalP"/>
    </source>
</evidence>
<dbReference type="InterPro" id="IPR001119">
    <property type="entry name" value="SLH_dom"/>
</dbReference>
<feature type="domain" description="SLH" evidence="4">
    <location>
        <begin position="1368"/>
        <end position="1431"/>
    </location>
</feature>
<dbReference type="Proteomes" id="UP000247476">
    <property type="component" value="Unassembled WGS sequence"/>
</dbReference>
<feature type="domain" description="SLH" evidence="4">
    <location>
        <begin position="1496"/>
        <end position="1556"/>
    </location>
</feature>
<comment type="caution">
    <text evidence="5">The sequence shown here is derived from an EMBL/GenBank/DDBJ whole genome shotgun (WGS) entry which is preliminary data.</text>
</comment>
<dbReference type="PANTHER" id="PTHR43405:SF1">
    <property type="entry name" value="GLYCOSYL HYDROLASE DIGH"/>
    <property type="match status" value="1"/>
</dbReference>
<evidence type="ECO:0000256" key="1">
    <source>
        <dbReference type="ARBA" id="ARBA00022729"/>
    </source>
</evidence>
<dbReference type="SUPFAM" id="SSF51445">
    <property type="entry name" value="(Trans)glycosidases"/>
    <property type="match status" value="1"/>
</dbReference>
<evidence type="ECO:0000256" key="2">
    <source>
        <dbReference type="SAM" id="MobiDB-lite"/>
    </source>
</evidence>
<proteinExistence type="predicted"/>
<evidence type="ECO:0000259" key="4">
    <source>
        <dbReference type="PROSITE" id="PS51272"/>
    </source>
</evidence>
<gene>
    <name evidence="5" type="ORF">DLM86_23955</name>
</gene>
<dbReference type="EMBL" id="QJVJ01000012">
    <property type="protein sequence ID" value="PYI51484.1"/>
    <property type="molecule type" value="Genomic_DNA"/>
</dbReference>
<organism evidence="5 6">
    <name type="scientific">Paenibacillus flagellatus</name>
    <dbReference type="NCBI Taxonomy" id="2211139"/>
    <lineage>
        <taxon>Bacteria</taxon>
        <taxon>Bacillati</taxon>
        <taxon>Bacillota</taxon>
        <taxon>Bacilli</taxon>
        <taxon>Bacillales</taxon>
        <taxon>Paenibacillaceae</taxon>
        <taxon>Paenibacillus</taxon>
    </lineage>
</organism>
<evidence type="ECO:0000313" key="6">
    <source>
        <dbReference type="Proteomes" id="UP000247476"/>
    </source>
</evidence>
<evidence type="ECO:0000313" key="5">
    <source>
        <dbReference type="EMBL" id="PYI51484.1"/>
    </source>
</evidence>
<reference evidence="5 6" key="1">
    <citation type="submission" date="2018-05" db="EMBL/GenBank/DDBJ databases">
        <title>Paenibacillus flagellatus sp. nov., isolated from selenium mineral soil.</title>
        <authorList>
            <person name="Dai X."/>
        </authorList>
    </citation>
    <scope>NUCLEOTIDE SEQUENCE [LARGE SCALE GENOMIC DNA]</scope>
    <source>
        <strain evidence="5 6">DXL2</strain>
    </source>
</reference>
<dbReference type="PANTHER" id="PTHR43405">
    <property type="entry name" value="GLYCOSYL HYDROLASE DIGH"/>
    <property type="match status" value="1"/>
</dbReference>
<dbReference type="Pfam" id="PF00395">
    <property type="entry name" value="SLH"/>
    <property type="match status" value="3"/>
</dbReference>
<feature type="domain" description="SLH" evidence="4">
    <location>
        <begin position="1432"/>
        <end position="1491"/>
    </location>
</feature>
<dbReference type="InterPro" id="IPR003790">
    <property type="entry name" value="GHL10"/>
</dbReference>
<dbReference type="Pfam" id="PF02638">
    <property type="entry name" value="GHL10"/>
    <property type="match status" value="1"/>
</dbReference>
<feature type="chain" id="PRO_5016096292" evidence="3">
    <location>
        <begin position="31"/>
        <end position="1556"/>
    </location>
</feature>
<accession>A0A2V5K184</accession>
<protein>
    <submittedName>
        <fullName evidence="5">S-layer protein</fullName>
    </submittedName>
</protein>
<dbReference type="InterPro" id="IPR052177">
    <property type="entry name" value="Divisome_Glycosyl_Hydrolase"/>
</dbReference>
<dbReference type="InterPro" id="IPR017853">
    <property type="entry name" value="GH"/>
</dbReference>
<dbReference type="InterPro" id="IPR013783">
    <property type="entry name" value="Ig-like_fold"/>
</dbReference>
<dbReference type="Gene3D" id="3.20.20.80">
    <property type="entry name" value="Glycosidases"/>
    <property type="match status" value="1"/>
</dbReference>
<feature type="compositionally biased region" description="Low complexity" evidence="2">
    <location>
        <begin position="1110"/>
        <end position="1122"/>
    </location>
</feature>
<dbReference type="RefSeq" id="WP_110842606.1">
    <property type="nucleotide sequence ID" value="NZ_QJVJ01000012.1"/>
</dbReference>
<dbReference type="Gene3D" id="2.60.40.10">
    <property type="entry name" value="Immunoglobulins"/>
    <property type="match status" value="3"/>
</dbReference>